<dbReference type="InterPro" id="IPR011663">
    <property type="entry name" value="UTRA"/>
</dbReference>
<sequence length="240" mass="27565">MSLTRKKGPLYQQIKKILKDRILHGVYPLGSSIPSEPQLEQEFNVSKMTVRNAVQELSQEGYVEKRSGIGTIVKRNTSFFKLSKGKKFTELLVEEGHKLEKRLLASELVANEAGTDDYERFGPYCQRIERLYMLDGQPYIHFIHFLTPAALGRGGIGELGADFQSLYDFLEERDILLENFKDRFFVEPASFETCQLLELPEGAHVLKRLRNSYDGEGLLIEYSIGCYNTQLHHYLVSYDT</sequence>
<dbReference type="InterPro" id="IPR036390">
    <property type="entry name" value="WH_DNA-bd_sf"/>
</dbReference>
<comment type="caution">
    <text evidence="5">The sequence shown here is derived from an EMBL/GenBank/DDBJ whole genome shotgun (WGS) entry which is preliminary data.</text>
</comment>
<keyword evidence="2" id="KW-0238">DNA-binding</keyword>
<dbReference type="GO" id="GO:0003700">
    <property type="term" value="F:DNA-binding transcription factor activity"/>
    <property type="evidence" value="ECO:0007669"/>
    <property type="project" value="InterPro"/>
</dbReference>
<evidence type="ECO:0000256" key="2">
    <source>
        <dbReference type="ARBA" id="ARBA00023125"/>
    </source>
</evidence>
<dbReference type="SUPFAM" id="SSF46785">
    <property type="entry name" value="Winged helix' DNA-binding domain"/>
    <property type="match status" value="1"/>
</dbReference>
<accession>A0A917CJC5</accession>
<dbReference type="EMBL" id="BMKR01000016">
    <property type="protein sequence ID" value="GGF89489.1"/>
    <property type="molecule type" value="Genomic_DNA"/>
</dbReference>
<dbReference type="Gene3D" id="1.10.10.10">
    <property type="entry name" value="Winged helix-like DNA-binding domain superfamily/Winged helix DNA-binding domain"/>
    <property type="match status" value="1"/>
</dbReference>
<dbReference type="Proteomes" id="UP000637643">
    <property type="component" value="Unassembled WGS sequence"/>
</dbReference>
<dbReference type="GO" id="GO:0045892">
    <property type="term" value="P:negative regulation of DNA-templated transcription"/>
    <property type="evidence" value="ECO:0007669"/>
    <property type="project" value="TreeGrafter"/>
</dbReference>
<reference evidence="5" key="1">
    <citation type="journal article" date="2014" name="Int. J. Syst. Evol. Microbiol.">
        <title>Complete genome sequence of Corynebacterium casei LMG S-19264T (=DSM 44701T), isolated from a smear-ripened cheese.</title>
        <authorList>
            <consortium name="US DOE Joint Genome Institute (JGI-PGF)"/>
            <person name="Walter F."/>
            <person name="Albersmeier A."/>
            <person name="Kalinowski J."/>
            <person name="Ruckert C."/>
        </authorList>
    </citation>
    <scope>NUCLEOTIDE SEQUENCE</scope>
    <source>
        <strain evidence="5">CGMCC 1.16134</strain>
    </source>
</reference>
<dbReference type="InterPro" id="IPR028978">
    <property type="entry name" value="Chorismate_lyase_/UTRA_dom_sf"/>
</dbReference>
<dbReference type="AlphaFoldDB" id="A0A917CJC5"/>
<dbReference type="FunFam" id="1.10.10.10:FF:000079">
    <property type="entry name" value="GntR family transcriptional regulator"/>
    <property type="match status" value="1"/>
</dbReference>
<dbReference type="InterPro" id="IPR036388">
    <property type="entry name" value="WH-like_DNA-bd_sf"/>
</dbReference>
<evidence type="ECO:0000313" key="6">
    <source>
        <dbReference type="Proteomes" id="UP000637643"/>
    </source>
</evidence>
<dbReference type="PANTHER" id="PTHR44846:SF1">
    <property type="entry name" value="MANNOSYL-D-GLYCERATE TRANSPORT_METABOLISM SYSTEM REPRESSOR MNGR-RELATED"/>
    <property type="match status" value="1"/>
</dbReference>
<name>A0A917CJC5_9BACL</name>
<gene>
    <name evidence="5" type="ORF">GCM10010912_38290</name>
</gene>
<evidence type="ECO:0000256" key="3">
    <source>
        <dbReference type="ARBA" id="ARBA00023163"/>
    </source>
</evidence>
<dbReference type="CDD" id="cd07377">
    <property type="entry name" value="WHTH_GntR"/>
    <property type="match status" value="1"/>
</dbReference>
<dbReference type="PRINTS" id="PR00035">
    <property type="entry name" value="HTHGNTR"/>
</dbReference>
<keyword evidence="1" id="KW-0805">Transcription regulation</keyword>
<dbReference type="SMART" id="SM00345">
    <property type="entry name" value="HTH_GNTR"/>
    <property type="match status" value="1"/>
</dbReference>
<dbReference type="SUPFAM" id="SSF64288">
    <property type="entry name" value="Chorismate lyase-like"/>
    <property type="match status" value="1"/>
</dbReference>
<dbReference type="Gene3D" id="3.40.1410.10">
    <property type="entry name" value="Chorismate lyase-like"/>
    <property type="match status" value="1"/>
</dbReference>
<evidence type="ECO:0000256" key="1">
    <source>
        <dbReference type="ARBA" id="ARBA00023015"/>
    </source>
</evidence>
<keyword evidence="6" id="KW-1185">Reference proteome</keyword>
<evidence type="ECO:0000313" key="5">
    <source>
        <dbReference type="EMBL" id="GGF89489.1"/>
    </source>
</evidence>
<feature type="domain" description="HTH gntR-type" evidence="4">
    <location>
        <begin position="8"/>
        <end position="76"/>
    </location>
</feature>
<dbReference type="Pfam" id="PF00392">
    <property type="entry name" value="GntR"/>
    <property type="match status" value="1"/>
</dbReference>
<dbReference type="Pfam" id="PF07702">
    <property type="entry name" value="UTRA"/>
    <property type="match status" value="1"/>
</dbReference>
<dbReference type="InterPro" id="IPR000524">
    <property type="entry name" value="Tscrpt_reg_HTH_GntR"/>
</dbReference>
<keyword evidence="3" id="KW-0804">Transcription</keyword>
<dbReference type="InterPro" id="IPR050679">
    <property type="entry name" value="Bact_HTH_transcr_reg"/>
</dbReference>
<dbReference type="PROSITE" id="PS50949">
    <property type="entry name" value="HTH_GNTR"/>
    <property type="match status" value="1"/>
</dbReference>
<proteinExistence type="predicted"/>
<evidence type="ECO:0000259" key="4">
    <source>
        <dbReference type="PROSITE" id="PS50949"/>
    </source>
</evidence>
<dbReference type="GO" id="GO:0003677">
    <property type="term" value="F:DNA binding"/>
    <property type="evidence" value="ECO:0007669"/>
    <property type="project" value="UniProtKB-KW"/>
</dbReference>
<dbReference type="PANTHER" id="PTHR44846">
    <property type="entry name" value="MANNOSYL-D-GLYCERATE TRANSPORT/METABOLISM SYSTEM REPRESSOR MNGR-RELATED"/>
    <property type="match status" value="1"/>
</dbReference>
<organism evidence="5 6">
    <name type="scientific">Paenibacillus albidus</name>
    <dbReference type="NCBI Taxonomy" id="2041023"/>
    <lineage>
        <taxon>Bacteria</taxon>
        <taxon>Bacillati</taxon>
        <taxon>Bacillota</taxon>
        <taxon>Bacilli</taxon>
        <taxon>Bacillales</taxon>
        <taxon>Paenibacillaceae</taxon>
        <taxon>Paenibacillus</taxon>
    </lineage>
</organism>
<reference evidence="5" key="2">
    <citation type="submission" date="2020-09" db="EMBL/GenBank/DDBJ databases">
        <authorList>
            <person name="Sun Q."/>
            <person name="Zhou Y."/>
        </authorList>
    </citation>
    <scope>NUCLEOTIDE SEQUENCE</scope>
    <source>
        <strain evidence="5">CGMCC 1.16134</strain>
    </source>
</reference>
<protein>
    <submittedName>
        <fullName evidence="5">GntR family transcriptional regulator</fullName>
    </submittedName>
</protein>
<dbReference type="SMART" id="SM00866">
    <property type="entry name" value="UTRA"/>
    <property type="match status" value="1"/>
</dbReference>